<dbReference type="Proteomes" id="UP000270616">
    <property type="component" value="Unassembled WGS sequence"/>
</dbReference>
<reference evidence="2 3" key="1">
    <citation type="submission" date="2018-10" db="EMBL/GenBank/DDBJ databases">
        <title>Kocuria sp. M5W7-7, whole genome shotgun sequence.</title>
        <authorList>
            <person name="Tuo L."/>
        </authorList>
    </citation>
    <scope>NUCLEOTIDE SEQUENCE [LARGE SCALE GENOMIC DNA]</scope>
    <source>
        <strain evidence="2 3">M5W7-7</strain>
    </source>
</reference>
<feature type="region of interest" description="Disordered" evidence="1">
    <location>
        <begin position="1"/>
        <end position="55"/>
    </location>
</feature>
<evidence type="ECO:0000256" key="1">
    <source>
        <dbReference type="SAM" id="MobiDB-lite"/>
    </source>
</evidence>
<proteinExistence type="predicted"/>
<evidence type="ECO:0000313" key="2">
    <source>
        <dbReference type="EMBL" id="ROZ61591.1"/>
    </source>
</evidence>
<dbReference type="EMBL" id="RKMF01000021">
    <property type="protein sequence ID" value="ROZ61591.1"/>
    <property type="molecule type" value="Genomic_DNA"/>
</dbReference>
<feature type="compositionally biased region" description="Basic and acidic residues" evidence="1">
    <location>
        <begin position="26"/>
        <end position="51"/>
    </location>
</feature>
<protein>
    <submittedName>
        <fullName evidence="2">Uncharacterized protein</fullName>
    </submittedName>
</protein>
<accession>A0A3N3ZLY6</accession>
<comment type="caution">
    <text evidence="2">The sequence shown here is derived from an EMBL/GenBank/DDBJ whole genome shotgun (WGS) entry which is preliminary data.</text>
</comment>
<dbReference type="AlphaFoldDB" id="A0A3N3ZLY6"/>
<name>A0A3N3ZLY6_9MICC</name>
<keyword evidence="3" id="KW-1185">Reference proteome</keyword>
<evidence type="ECO:0000313" key="3">
    <source>
        <dbReference type="Proteomes" id="UP000270616"/>
    </source>
</evidence>
<organism evidence="2 3">
    <name type="scientific">Kocuria soli</name>
    <dbReference type="NCBI Taxonomy" id="2485125"/>
    <lineage>
        <taxon>Bacteria</taxon>
        <taxon>Bacillati</taxon>
        <taxon>Actinomycetota</taxon>
        <taxon>Actinomycetes</taxon>
        <taxon>Micrococcales</taxon>
        <taxon>Micrococcaceae</taxon>
        <taxon>Kocuria</taxon>
    </lineage>
</organism>
<dbReference type="RefSeq" id="WP_123826644.1">
    <property type="nucleotide sequence ID" value="NZ_RKMF01000021.1"/>
</dbReference>
<gene>
    <name evidence="2" type="ORF">EDL96_12910</name>
</gene>
<sequence length="86" mass="9254">MALNAHDPTGPSEHVDPSVPSSPEGNDARGTRPAPLKDEIAKDKRSGDRAGKGRLSPAVLEVRLRRIALGLLVLVPLVWWLTRALS</sequence>